<dbReference type="EMBL" id="KN831991">
    <property type="protein sequence ID" value="KIO01047.1"/>
    <property type="molecule type" value="Genomic_DNA"/>
</dbReference>
<proteinExistence type="predicted"/>
<accession>A0A0C3JUB4</accession>
<gene>
    <name evidence="1" type="ORF">M404DRAFT_740627</name>
</gene>
<keyword evidence="2" id="KW-1185">Reference proteome</keyword>
<evidence type="ECO:0000313" key="2">
    <source>
        <dbReference type="Proteomes" id="UP000054217"/>
    </source>
</evidence>
<sequence>MSNWSPTYAPGVRRYHVSTAVLDTKRYWHTLWAGSRRRKHLRLASCGRRRNTFASSRSDAVSCERGAILTTLKKIAVLNCKSQLDLRSLGVISQPRQSSIPSFPGSVWFRRGWALWELLALPTVLFYLRNWSLYMDCKSPNPKTDEVVLRGL</sequence>
<organism evidence="1 2">
    <name type="scientific">Pisolithus tinctorius Marx 270</name>
    <dbReference type="NCBI Taxonomy" id="870435"/>
    <lineage>
        <taxon>Eukaryota</taxon>
        <taxon>Fungi</taxon>
        <taxon>Dikarya</taxon>
        <taxon>Basidiomycota</taxon>
        <taxon>Agaricomycotina</taxon>
        <taxon>Agaricomycetes</taxon>
        <taxon>Agaricomycetidae</taxon>
        <taxon>Boletales</taxon>
        <taxon>Sclerodermatineae</taxon>
        <taxon>Pisolithaceae</taxon>
        <taxon>Pisolithus</taxon>
    </lineage>
</organism>
<name>A0A0C3JUB4_PISTI</name>
<protein>
    <submittedName>
        <fullName evidence="1">Uncharacterized protein</fullName>
    </submittedName>
</protein>
<evidence type="ECO:0000313" key="1">
    <source>
        <dbReference type="EMBL" id="KIO01047.1"/>
    </source>
</evidence>
<dbReference type="AlphaFoldDB" id="A0A0C3JUB4"/>
<dbReference type="HOGENOM" id="CLU_1723135_0_0_1"/>
<dbReference type="Proteomes" id="UP000054217">
    <property type="component" value="Unassembled WGS sequence"/>
</dbReference>
<dbReference type="InParanoid" id="A0A0C3JUB4"/>
<reference evidence="2" key="2">
    <citation type="submission" date="2015-01" db="EMBL/GenBank/DDBJ databases">
        <title>Evolutionary Origins and Diversification of the Mycorrhizal Mutualists.</title>
        <authorList>
            <consortium name="DOE Joint Genome Institute"/>
            <consortium name="Mycorrhizal Genomics Consortium"/>
            <person name="Kohler A."/>
            <person name="Kuo A."/>
            <person name="Nagy L.G."/>
            <person name="Floudas D."/>
            <person name="Copeland A."/>
            <person name="Barry K.W."/>
            <person name="Cichocki N."/>
            <person name="Veneault-Fourrey C."/>
            <person name="LaButti K."/>
            <person name="Lindquist E.A."/>
            <person name="Lipzen A."/>
            <person name="Lundell T."/>
            <person name="Morin E."/>
            <person name="Murat C."/>
            <person name="Riley R."/>
            <person name="Ohm R."/>
            <person name="Sun H."/>
            <person name="Tunlid A."/>
            <person name="Henrissat B."/>
            <person name="Grigoriev I.V."/>
            <person name="Hibbett D.S."/>
            <person name="Martin F."/>
        </authorList>
    </citation>
    <scope>NUCLEOTIDE SEQUENCE [LARGE SCALE GENOMIC DNA]</scope>
    <source>
        <strain evidence="2">Marx 270</strain>
    </source>
</reference>
<reference evidence="1 2" key="1">
    <citation type="submission" date="2014-04" db="EMBL/GenBank/DDBJ databases">
        <authorList>
            <consortium name="DOE Joint Genome Institute"/>
            <person name="Kuo A."/>
            <person name="Kohler A."/>
            <person name="Costa M.D."/>
            <person name="Nagy L.G."/>
            <person name="Floudas D."/>
            <person name="Copeland A."/>
            <person name="Barry K.W."/>
            <person name="Cichocki N."/>
            <person name="Veneault-Fourrey C."/>
            <person name="LaButti K."/>
            <person name="Lindquist E.A."/>
            <person name="Lipzen A."/>
            <person name="Lundell T."/>
            <person name="Morin E."/>
            <person name="Murat C."/>
            <person name="Sun H."/>
            <person name="Tunlid A."/>
            <person name="Henrissat B."/>
            <person name="Grigoriev I.V."/>
            <person name="Hibbett D.S."/>
            <person name="Martin F."/>
            <person name="Nordberg H.P."/>
            <person name="Cantor M.N."/>
            <person name="Hua S.X."/>
        </authorList>
    </citation>
    <scope>NUCLEOTIDE SEQUENCE [LARGE SCALE GENOMIC DNA]</scope>
    <source>
        <strain evidence="1 2">Marx 270</strain>
    </source>
</reference>